<dbReference type="GO" id="GO:0016094">
    <property type="term" value="P:polyprenol biosynthetic process"/>
    <property type="evidence" value="ECO:0007669"/>
    <property type="project" value="TreeGrafter"/>
</dbReference>
<feature type="binding site" evidence="2">
    <location>
        <begin position="206"/>
        <end position="208"/>
    </location>
    <ligand>
        <name>substrate</name>
    </ligand>
</feature>
<dbReference type="InterPro" id="IPR018520">
    <property type="entry name" value="UPP_synth-like_CS"/>
</dbReference>
<feature type="binding site" evidence="2">
    <location>
        <position position="44"/>
    </location>
    <ligand>
        <name>substrate</name>
    </ligand>
</feature>
<feature type="binding site" evidence="2">
    <location>
        <position position="36"/>
    </location>
    <ligand>
        <name>substrate</name>
    </ligand>
</feature>
<comment type="similarity">
    <text evidence="2">Belongs to the UPP synthase family.</text>
</comment>
<dbReference type="PANTHER" id="PTHR10291:SF0">
    <property type="entry name" value="DEHYDRODOLICHYL DIPHOSPHATE SYNTHASE 2"/>
    <property type="match status" value="1"/>
</dbReference>
<feature type="binding site" evidence="2">
    <location>
        <position position="48"/>
    </location>
    <ligand>
        <name>substrate</name>
    </ligand>
</feature>
<dbReference type="Gene3D" id="3.40.1180.10">
    <property type="entry name" value="Decaprenyl diphosphate synthase-like"/>
    <property type="match status" value="1"/>
</dbReference>
<keyword evidence="4" id="KW-1185">Reference proteome</keyword>
<feature type="binding site" evidence="2">
    <location>
        <begin position="76"/>
        <end position="78"/>
    </location>
    <ligand>
        <name>substrate</name>
    </ligand>
</feature>
<sequence>MMTNGTNEQPVHDIEAMRQRGVPDHVGVIMDGNGRWAKQRDLPRTDGHTRGEEALFDAVEGALEVGLEWMTVYAFSTENWKRPPSEVAFIMWFNRDLLLRRADELDAREVRVRFIGRQKRPIPKSLLKIMDETERRTAHHRRLTLQIAFNYGGRAELVDAARALAEDVKAGRLQPGRVNEKSISSRLYSPDAPDVDLLVRTSGERRLSNFMLWEAAYAELVFDDVLWPDFRRTHLFDAIEEFQKRTRRFGAV</sequence>
<evidence type="ECO:0000256" key="2">
    <source>
        <dbReference type="HAMAP-Rule" id="MF_01139"/>
    </source>
</evidence>
<keyword evidence="1 2" id="KW-0808">Transferase</keyword>
<comment type="subunit">
    <text evidence="2">Homodimer.</text>
</comment>
<dbReference type="InterPro" id="IPR036424">
    <property type="entry name" value="UPP_synth-like_sf"/>
</dbReference>
<protein>
    <recommendedName>
        <fullName evidence="2">Isoprenyl transferase</fullName>
        <ecNumber evidence="2">2.5.1.-</ecNumber>
    </recommendedName>
</protein>
<feature type="binding site" evidence="2">
    <location>
        <position position="82"/>
    </location>
    <ligand>
        <name>substrate</name>
    </ligand>
</feature>
<dbReference type="CDD" id="cd00475">
    <property type="entry name" value="Cis_IPPS"/>
    <property type="match status" value="1"/>
</dbReference>
<dbReference type="FunFam" id="3.40.1180.10:FF:000001">
    <property type="entry name" value="(2E,6E)-farnesyl-diphosphate-specific ditrans,polycis-undecaprenyl-diphosphate synthase"/>
    <property type="match status" value="1"/>
</dbReference>
<gene>
    <name evidence="3" type="ORF">DVS28_a3093</name>
</gene>
<dbReference type="GO" id="GO:0005886">
    <property type="term" value="C:plasma membrane"/>
    <property type="evidence" value="ECO:0007669"/>
    <property type="project" value="TreeGrafter"/>
</dbReference>
<dbReference type="GO" id="GO:0033850">
    <property type="term" value="F:Z-farnesyl diphosphate synthase activity"/>
    <property type="evidence" value="ECO:0007669"/>
    <property type="project" value="TreeGrafter"/>
</dbReference>
<dbReference type="Proteomes" id="UP000264006">
    <property type="component" value="Chromosome"/>
</dbReference>
<proteinExistence type="inferred from homology"/>
<comment type="cofactor">
    <cofactor evidence="2">
        <name>Mg(2+)</name>
        <dbReference type="ChEBI" id="CHEBI:18420"/>
    </cofactor>
    <text evidence="2">Binds 2 magnesium ions per subunit.</text>
</comment>
<dbReference type="PROSITE" id="PS01066">
    <property type="entry name" value="UPP_SYNTHASE"/>
    <property type="match status" value="1"/>
</dbReference>
<reference evidence="3 4" key="1">
    <citation type="submission" date="2018-09" db="EMBL/GenBank/DDBJ databases">
        <title>Complete genome sequence of Euzebya sp. DY32-46 isolated from seawater of Pacific Ocean.</title>
        <authorList>
            <person name="Xu L."/>
            <person name="Wu Y.-H."/>
            <person name="Xu X.-W."/>
        </authorList>
    </citation>
    <scope>NUCLEOTIDE SEQUENCE [LARGE SCALE GENOMIC DNA]</scope>
    <source>
        <strain evidence="3 4">DY32-46</strain>
    </source>
</reference>
<comment type="function">
    <text evidence="2">Catalyzes the condensation of isopentenyl diphosphate (IPP) with allylic pyrophosphates generating different type of terpenoids.</text>
</comment>
<organism evidence="3 4">
    <name type="scientific">Euzebya pacifica</name>
    <dbReference type="NCBI Taxonomy" id="1608957"/>
    <lineage>
        <taxon>Bacteria</taxon>
        <taxon>Bacillati</taxon>
        <taxon>Actinomycetota</taxon>
        <taxon>Nitriliruptoria</taxon>
        <taxon>Euzebyales</taxon>
    </lineage>
</organism>
<dbReference type="KEGG" id="euz:DVS28_a3093"/>
<feature type="active site" evidence="2">
    <location>
        <position position="31"/>
    </location>
</feature>
<name>A0A346XZX2_9ACTN</name>
<accession>A0A346XZX2</accession>
<evidence type="ECO:0000256" key="1">
    <source>
        <dbReference type="ARBA" id="ARBA00022679"/>
    </source>
</evidence>
<keyword evidence="2" id="KW-0479">Metal-binding</keyword>
<keyword evidence="2" id="KW-0460">Magnesium</keyword>
<dbReference type="GO" id="GO:0008834">
    <property type="term" value="F:ditrans,polycis-undecaprenyl-diphosphate synthase [(2E,6E)-farnesyl-diphosphate specific] activity"/>
    <property type="evidence" value="ECO:0007669"/>
    <property type="project" value="TreeGrafter"/>
</dbReference>
<evidence type="ECO:0000313" key="4">
    <source>
        <dbReference type="Proteomes" id="UP000264006"/>
    </source>
</evidence>
<feature type="active site" description="Proton acceptor" evidence="2">
    <location>
        <position position="79"/>
    </location>
</feature>
<dbReference type="NCBIfam" id="TIGR00055">
    <property type="entry name" value="uppS"/>
    <property type="match status" value="1"/>
</dbReference>
<dbReference type="InterPro" id="IPR001441">
    <property type="entry name" value="UPP_synth-like"/>
</dbReference>
<dbReference type="GO" id="GO:0005829">
    <property type="term" value="C:cytosol"/>
    <property type="evidence" value="ECO:0007669"/>
    <property type="project" value="TreeGrafter"/>
</dbReference>
<dbReference type="GO" id="GO:0030145">
    <property type="term" value="F:manganese ion binding"/>
    <property type="evidence" value="ECO:0007669"/>
    <property type="project" value="TreeGrafter"/>
</dbReference>
<evidence type="ECO:0000313" key="3">
    <source>
        <dbReference type="EMBL" id="AXV07769.1"/>
    </source>
</evidence>
<dbReference type="PANTHER" id="PTHR10291">
    <property type="entry name" value="DEHYDRODOLICHYL DIPHOSPHATE SYNTHASE FAMILY MEMBER"/>
    <property type="match status" value="1"/>
</dbReference>
<dbReference type="EMBL" id="CP031165">
    <property type="protein sequence ID" value="AXV07769.1"/>
    <property type="molecule type" value="Genomic_DNA"/>
</dbReference>
<dbReference type="EC" id="2.5.1.-" evidence="2"/>
<dbReference type="GO" id="GO:0000287">
    <property type="term" value="F:magnesium ion binding"/>
    <property type="evidence" value="ECO:0007669"/>
    <property type="project" value="UniProtKB-UniRule"/>
</dbReference>
<dbReference type="HAMAP" id="MF_01139">
    <property type="entry name" value="ISPT"/>
    <property type="match status" value="1"/>
</dbReference>
<feature type="binding site" evidence="2">
    <location>
        <begin position="32"/>
        <end position="35"/>
    </location>
    <ligand>
        <name>substrate</name>
    </ligand>
</feature>
<dbReference type="AlphaFoldDB" id="A0A346XZX2"/>
<feature type="binding site" evidence="2">
    <location>
        <position position="31"/>
    </location>
    <ligand>
        <name>Mg(2+)</name>
        <dbReference type="ChEBI" id="CHEBI:18420"/>
    </ligand>
</feature>
<dbReference type="OrthoDB" id="4191603at2"/>
<feature type="binding site" evidence="2">
    <location>
        <position position="219"/>
    </location>
    <ligand>
        <name>Mg(2+)</name>
        <dbReference type="ChEBI" id="CHEBI:18420"/>
    </ligand>
</feature>
<dbReference type="Pfam" id="PF01255">
    <property type="entry name" value="Prenyltransf"/>
    <property type="match status" value="1"/>
</dbReference>
<feature type="binding site" evidence="2">
    <location>
        <position position="80"/>
    </location>
    <ligand>
        <name>substrate</name>
    </ligand>
</feature>
<feature type="binding site" evidence="2">
    <location>
        <position position="200"/>
    </location>
    <ligand>
        <name>substrate</name>
    </ligand>
</feature>
<dbReference type="SUPFAM" id="SSF64005">
    <property type="entry name" value="Undecaprenyl diphosphate synthase"/>
    <property type="match status" value="1"/>
</dbReference>